<evidence type="ECO:0000256" key="2">
    <source>
        <dbReference type="ARBA" id="ARBA00005228"/>
    </source>
</evidence>
<dbReference type="PROSITE" id="PS00708">
    <property type="entry name" value="PRO_ENDOPEP_SER"/>
    <property type="match status" value="1"/>
</dbReference>
<protein>
    <recommendedName>
        <fullName evidence="3">prolyl oligopeptidase</fullName>
        <ecNumber evidence="3">3.4.21.26</ecNumber>
    </recommendedName>
</protein>
<dbReference type="InterPro" id="IPR051167">
    <property type="entry name" value="Prolyl_oligopep/macrocyclase"/>
</dbReference>
<accession>A0A562KGV2</accession>
<dbReference type="InterPro" id="IPR023302">
    <property type="entry name" value="Pept_S9A_N"/>
</dbReference>
<dbReference type="AlphaFoldDB" id="A0A562KGV2"/>
<reference evidence="9 10" key="1">
    <citation type="journal article" date="2015" name="Stand. Genomic Sci.">
        <title>Genomic Encyclopedia of Bacterial and Archaeal Type Strains, Phase III: the genomes of soil and plant-associated and newly described type strains.</title>
        <authorList>
            <person name="Whitman W.B."/>
            <person name="Woyke T."/>
            <person name="Klenk H.P."/>
            <person name="Zhou Y."/>
            <person name="Lilburn T.G."/>
            <person name="Beck B.J."/>
            <person name="De Vos P."/>
            <person name="Vandamme P."/>
            <person name="Eisen J.A."/>
            <person name="Garrity G."/>
            <person name="Hugenholtz P."/>
            <person name="Kyrpides N.C."/>
        </authorList>
    </citation>
    <scope>NUCLEOTIDE SEQUENCE [LARGE SCALE GENOMIC DNA]</scope>
    <source>
        <strain evidence="9 10">CGMCC 1.6844</strain>
    </source>
</reference>
<dbReference type="EMBL" id="VLKM01000005">
    <property type="protein sequence ID" value="TWH94658.1"/>
    <property type="molecule type" value="Genomic_DNA"/>
</dbReference>
<comment type="similarity">
    <text evidence="2">Belongs to the peptidase S9A family.</text>
</comment>
<dbReference type="SUPFAM" id="SSF50993">
    <property type="entry name" value="Peptidase/esterase 'gauge' domain"/>
    <property type="match status" value="1"/>
</dbReference>
<keyword evidence="10" id="KW-1185">Reference proteome</keyword>
<dbReference type="GO" id="GO:0004252">
    <property type="term" value="F:serine-type endopeptidase activity"/>
    <property type="evidence" value="ECO:0007669"/>
    <property type="project" value="UniProtKB-EC"/>
</dbReference>
<dbReference type="RefSeq" id="WP_133608816.1">
    <property type="nucleotide sequence ID" value="NZ_SNZC01000002.1"/>
</dbReference>
<dbReference type="InterPro" id="IPR002471">
    <property type="entry name" value="Pept_S9_AS"/>
</dbReference>
<feature type="domain" description="Peptidase S9A N-terminal" evidence="8">
    <location>
        <begin position="24"/>
        <end position="412"/>
    </location>
</feature>
<keyword evidence="4" id="KW-0645">Protease</keyword>
<dbReference type="SUPFAM" id="SSF53474">
    <property type="entry name" value="alpha/beta-Hydrolases"/>
    <property type="match status" value="1"/>
</dbReference>
<proteinExistence type="inferred from homology"/>
<evidence type="ECO:0000256" key="3">
    <source>
        <dbReference type="ARBA" id="ARBA00011897"/>
    </source>
</evidence>
<evidence type="ECO:0000313" key="10">
    <source>
        <dbReference type="Proteomes" id="UP000315312"/>
    </source>
</evidence>
<evidence type="ECO:0000256" key="4">
    <source>
        <dbReference type="ARBA" id="ARBA00022670"/>
    </source>
</evidence>
<dbReference type="Proteomes" id="UP000315312">
    <property type="component" value="Unassembled WGS sequence"/>
</dbReference>
<sequence length="693" mass="80806">MTRFLFVFLFIIANAFSQQKIETKKVPSTLSKHGITIQDDYAWLENTTNKEVVDWVELQNNLSEQKLSELVKNYNFSFKIKDYDYLSTNGLPTKKGKYFYSIYRVDKNKPIVLYYRESLNDSGKLLVDPFDLYKDANVILSGYYPSKNSKYLAFKISPNGSDRQEIKFKDITNKKYLDDVLTDIKFSDVSWNSDKGVFYKKNSNKEFFEKDSTYQLYYHKIGDVQSKDQLVFDTSTTKSNFSFFTKQNKLFIVETSEDETTKNYYYSTIENESFEFKNFIKDDKTNLELLNIINDKFYFSDEKYPWGNISYFDINNRTENTVLIPQVYSHLLIGATFLENYIICKYNNMGKYYMSIYDYTGKFIRKFEAPHNLEFNIQFYEEKTNELFVTFSSNTISSLNYRLNITTGANDIYFNDYIAPKPTLFPFNYFETKTITYKSRDNKDIPIVIIHKKGIELNGNNPTLLRVYGGFGSISSPNYNTGLLYFMEKGGVYAFAQVRGGGEKGKNWHREGKGLKKINSINDFVDAAEFLIREKYTNPNKLAINGGSHGGLVVGAAMTQRPDLFKVVVSEMGRLDMATLDKYTSGIHHFDEYGNPNNKEEFESMLSYSPYHTIKEDVNYPTCLIITSENDDRVPPFQSYKFVARLQNRTTQKNPIYLKVNKSAGHSGNISSYEKWVKQKSEFYSFIWEYLNN</sequence>
<dbReference type="Pfam" id="PF00326">
    <property type="entry name" value="Peptidase_S9"/>
    <property type="match status" value="1"/>
</dbReference>
<keyword evidence="5" id="KW-0378">Hydrolase</keyword>
<evidence type="ECO:0000259" key="8">
    <source>
        <dbReference type="Pfam" id="PF02897"/>
    </source>
</evidence>
<evidence type="ECO:0000256" key="6">
    <source>
        <dbReference type="ARBA" id="ARBA00022825"/>
    </source>
</evidence>
<dbReference type="PRINTS" id="PR00862">
    <property type="entry name" value="PROLIGOPTASE"/>
</dbReference>
<dbReference type="Gene3D" id="3.40.50.1820">
    <property type="entry name" value="alpha/beta hydrolase"/>
    <property type="match status" value="1"/>
</dbReference>
<dbReference type="OrthoDB" id="9801421at2"/>
<dbReference type="PANTHER" id="PTHR42881:SF2">
    <property type="entry name" value="PROLYL ENDOPEPTIDASE"/>
    <property type="match status" value="1"/>
</dbReference>
<gene>
    <name evidence="9" type="ORF">IP97_01370</name>
</gene>
<dbReference type="PANTHER" id="PTHR42881">
    <property type="entry name" value="PROLYL ENDOPEPTIDASE"/>
    <property type="match status" value="1"/>
</dbReference>
<evidence type="ECO:0000256" key="5">
    <source>
        <dbReference type="ARBA" id="ARBA00022801"/>
    </source>
</evidence>
<dbReference type="Pfam" id="PF02897">
    <property type="entry name" value="Peptidase_S9_N"/>
    <property type="match status" value="1"/>
</dbReference>
<dbReference type="InterPro" id="IPR029058">
    <property type="entry name" value="AB_hydrolase_fold"/>
</dbReference>
<evidence type="ECO:0000256" key="1">
    <source>
        <dbReference type="ARBA" id="ARBA00001070"/>
    </source>
</evidence>
<evidence type="ECO:0000313" key="9">
    <source>
        <dbReference type="EMBL" id="TWH94658.1"/>
    </source>
</evidence>
<comment type="catalytic activity">
    <reaction evidence="1">
        <text>Hydrolysis of Pro-|-Xaa &gt;&gt; Ala-|-Xaa in oligopeptides.</text>
        <dbReference type="EC" id="3.4.21.26"/>
    </reaction>
</comment>
<dbReference type="Gene3D" id="2.130.10.120">
    <property type="entry name" value="Prolyl oligopeptidase, N-terminal domain"/>
    <property type="match status" value="1"/>
</dbReference>
<comment type="caution">
    <text evidence="9">The sequence shown here is derived from an EMBL/GenBank/DDBJ whole genome shotgun (WGS) entry which is preliminary data.</text>
</comment>
<dbReference type="GO" id="GO:0006508">
    <property type="term" value="P:proteolysis"/>
    <property type="evidence" value="ECO:0007669"/>
    <property type="project" value="UniProtKB-KW"/>
</dbReference>
<dbReference type="GO" id="GO:0070012">
    <property type="term" value="F:oligopeptidase activity"/>
    <property type="evidence" value="ECO:0007669"/>
    <property type="project" value="TreeGrafter"/>
</dbReference>
<organism evidence="9 10">
    <name type="scientific">Flavobacterium cheniae</name>
    <dbReference type="NCBI Taxonomy" id="295428"/>
    <lineage>
        <taxon>Bacteria</taxon>
        <taxon>Pseudomonadati</taxon>
        <taxon>Bacteroidota</taxon>
        <taxon>Flavobacteriia</taxon>
        <taxon>Flavobacteriales</taxon>
        <taxon>Flavobacteriaceae</taxon>
        <taxon>Flavobacterium</taxon>
    </lineage>
</organism>
<dbReference type="EC" id="3.4.21.26" evidence="3"/>
<name>A0A562KGV2_9FLAO</name>
<keyword evidence="6" id="KW-0720">Serine protease</keyword>
<dbReference type="InterPro" id="IPR001375">
    <property type="entry name" value="Peptidase_S9_cat"/>
</dbReference>
<dbReference type="InterPro" id="IPR002470">
    <property type="entry name" value="Peptidase_S9A"/>
</dbReference>
<evidence type="ECO:0000259" key="7">
    <source>
        <dbReference type="Pfam" id="PF00326"/>
    </source>
</evidence>
<feature type="domain" description="Peptidase S9 prolyl oligopeptidase catalytic" evidence="7">
    <location>
        <begin position="484"/>
        <end position="692"/>
    </location>
</feature>
<dbReference type="GO" id="GO:0005829">
    <property type="term" value="C:cytosol"/>
    <property type="evidence" value="ECO:0007669"/>
    <property type="project" value="TreeGrafter"/>
</dbReference>